<dbReference type="OrthoDB" id="197206at2759"/>
<dbReference type="EnsemblPlants" id="OB08G19080.1">
    <property type="protein sequence ID" value="OB08G19080.1"/>
    <property type="gene ID" value="OB08G19080"/>
</dbReference>
<evidence type="ECO:0000256" key="5">
    <source>
        <dbReference type="ARBA" id="ARBA00022490"/>
    </source>
</evidence>
<name>J3MS29_ORYBR</name>
<evidence type="ECO:0000256" key="10">
    <source>
        <dbReference type="ARBA" id="ARBA00023146"/>
    </source>
</evidence>
<evidence type="ECO:0000256" key="8">
    <source>
        <dbReference type="ARBA" id="ARBA00022840"/>
    </source>
</evidence>
<dbReference type="PANTHER" id="PTHR46264">
    <property type="entry name" value="TYROSINE-TRNA LIGASE"/>
    <property type="match status" value="1"/>
</dbReference>
<keyword evidence="9 13" id="KW-0648">Protein biosynthesis</keyword>
<dbReference type="GO" id="GO:0005524">
    <property type="term" value="F:ATP binding"/>
    <property type="evidence" value="ECO:0007669"/>
    <property type="project" value="UniProtKB-KW"/>
</dbReference>
<dbReference type="GO" id="GO:0005829">
    <property type="term" value="C:cytosol"/>
    <property type="evidence" value="ECO:0007669"/>
    <property type="project" value="UniProtKB-SubCell"/>
</dbReference>
<reference evidence="14" key="1">
    <citation type="journal article" date="2013" name="Nat. Commun.">
        <title>Whole-genome sequencing of Oryza brachyantha reveals mechanisms underlying Oryza genome evolution.</title>
        <authorList>
            <person name="Chen J."/>
            <person name="Huang Q."/>
            <person name="Gao D."/>
            <person name="Wang J."/>
            <person name="Lang Y."/>
            <person name="Liu T."/>
            <person name="Li B."/>
            <person name="Bai Z."/>
            <person name="Luis Goicoechea J."/>
            <person name="Liang C."/>
            <person name="Chen C."/>
            <person name="Zhang W."/>
            <person name="Sun S."/>
            <person name="Liao Y."/>
            <person name="Zhang X."/>
            <person name="Yang L."/>
            <person name="Song C."/>
            <person name="Wang M."/>
            <person name="Shi J."/>
            <person name="Liu G."/>
            <person name="Liu J."/>
            <person name="Zhou H."/>
            <person name="Zhou W."/>
            <person name="Yu Q."/>
            <person name="An N."/>
            <person name="Chen Y."/>
            <person name="Cai Q."/>
            <person name="Wang B."/>
            <person name="Liu B."/>
            <person name="Min J."/>
            <person name="Huang Y."/>
            <person name="Wu H."/>
            <person name="Li Z."/>
            <person name="Zhang Y."/>
            <person name="Yin Y."/>
            <person name="Song W."/>
            <person name="Jiang J."/>
            <person name="Jackson S.A."/>
            <person name="Wing R.A."/>
            <person name="Wang J."/>
            <person name="Chen M."/>
        </authorList>
    </citation>
    <scope>NUCLEOTIDE SEQUENCE [LARGE SCALE GENOMIC DNA]</scope>
    <source>
        <strain evidence="14">cv. IRGC 101232</strain>
    </source>
</reference>
<dbReference type="GO" id="GO:0004831">
    <property type="term" value="F:tyrosine-tRNA ligase activity"/>
    <property type="evidence" value="ECO:0007669"/>
    <property type="project" value="UniProtKB-EC"/>
</dbReference>
<evidence type="ECO:0000256" key="6">
    <source>
        <dbReference type="ARBA" id="ARBA00022598"/>
    </source>
</evidence>
<dbReference type="EC" id="6.1.1.1" evidence="4"/>
<evidence type="ECO:0000313" key="14">
    <source>
        <dbReference type="EnsemblPlants" id="OB08G19080.1"/>
    </source>
</evidence>
<keyword evidence="7 13" id="KW-0547">Nucleotide-binding</keyword>
<evidence type="ECO:0000256" key="4">
    <source>
        <dbReference type="ARBA" id="ARBA00013160"/>
    </source>
</evidence>
<dbReference type="InterPro" id="IPR014729">
    <property type="entry name" value="Rossmann-like_a/b/a_fold"/>
</dbReference>
<dbReference type="GO" id="GO:0006437">
    <property type="term" value="P:tyrosyl-tRNA aminoacylation"/>
    <property type="evidence" value="ECO:0007669"/>
    <property type="project" value="TreeGrafter"/>
</dbReference>
<evidence type="ECO:0000256" key="12">
    <source>
        <dbReference type="ARBA" id="ARBA00048248"/>
    </source>
</evidence>
<accession>J3MS29</accession>
<comment type="similarity">
    <text evidence="3 13">Belongs to the class-I aminoacyl-tRNA synthetase family.</text>
</comment>
<dbReference type="Gene3D" id="3.40.50.620">
    <property type="entry name" value="HUPs"/>
    <property type="match status" value="2"/>
</dbReference>
<dbReference type="STRING" id="4533.J3MS29"/>
<gene>
    <name evidence="14" type="primary">LOC102720622</name>
</gene>
<dbReference type="HOGENOM" id="CLU_035267_1_1_1"/>
<comment type="function">
    <text evidence="1">Catalyzes the attachment of tyrosine to tRNA(Tyr) in a two-step reaction: tyrosine is first activated by ATP to form Tyr-AMP and then transferred to the acceptor end of tRNA(Tyr).</text>
</comment>
<dbReference type="InterPro" id="IPR002305">
    <property type="entry name" value="aa-tRNA-synth_Ic"/>
</dbReference>
<dbReference type="RefSeq" id="XP_006659295.1">
    <property type="nucleotide sequence ID" value="XM_006659232.3"/>
</dbReference>
<dbReference type="FunFam" id="3.40.50.620:FF:000103">
    <property type="entry name" value="tyrosine--tRNA ligase 1, cytoplasmic"/>
    <property type="match status" value="1"/>
</dbReference>
<comment type="catalytic activity">
    <reaction evidence="12">
        <text>tRNA(Tyr) + L-tyrosine + ATP = L-tyrosyl-tRNA(Tyr) + AMP + diphosphate + H(+)</text>
        <dbReference type="Rhea" id="RHEA:10220"/>
        <dbReference type="Rhea" id="RHEA-COMP:9706"/>
        <dbReference type="Rhea" id="RHEA-COMP:9707"/>
        <dbReference type="ChEBI" id="CHEBI:15378"/>
        <dbReference type="ChEBI" id="CHEBI:30616"/>
        <dbReference type="ChEBI" id="CHEBI:33019"/>
        <dbReference type="ChEBI" id="CHEBI:58315"/>
        <dbReference type="ChEBI" id="CHEBI:78442"/>
        <dbReference type="ChEBI" id="CHEBI:78536"/>
        <dbReference type="ChEBI" id="CHEBI:456215"/>
        <dbReference type="EC" id="6.1.1.1"/>
    </reaction>
</comment>
<keyword evidence="8 13" id="KW-0067">ATP-binding</keyword>
<comment type="subcellular location">
    <subcellularLocation>
        <location evidence="2">Cytoplasm</location>
        <location evidence="2">Cytosol</location>
    </subcellularLocation>
</comment>
<evidence type="ECO:0000256" key="13">
    <source>
        <dbReference type="RuleBase" id="RU363036"/>
    </source>
</evidence>
<evidence type="ECO:0000256" key="11">
    <source>
        <dbReference type="ARBA" id="ARBA00033323"/>
    </source>
</evidence>
<keyword evidence="5" id="KW-0963">Cytoplasm</keyword>
<keyword evidence="15" id="KW-1185">Reference proteome</keyword>
<evidence type="ECO:0000256" key="3">
    <source>
        <dbReference type="ARBA" id="ARBA00005594"/>
    </source>
</evidence>
<dbReference type="OMA" id="VMPKLGY"/>
<dbReference type="InterPro" id="IPR050489">
    <property type="entry name" value="Tyr-tRNA_synthase"/>
</dbReference>
<dbReference type="PIRSF" id="PIRSF006588">
    <property type="entry name" value="TyrRS_arch_euk"/>
    <property type="match status" value="1"/>
</dbReference>
<keyword evidence="10 13" id="KW-0030">Aminoacyl-tRNA synthetase</keyword>
<dbReference type="Gramene" id="OB08G19080.1">
    <property type="protein sequence ID" value="OB08G19080.1"/>
    <property type="gene ID" value="OB08G19080"/>
</dbReference>
<sequence length="392" mass="43943">MDPSPPSESSADASASVSATAAAASSSYPSSSSVEGLAAGMAAMSLKDRFELLRGIGEECIQEDELMNLLQNKPVPVCYDGFEPSGRMHIAQGIVKTINVNKMVRAGCKVKIWIADWFAQLNNKMGGDLKKIQTVGRYMIEIWRAAGMNLDGVEFLWSSEEINKRANEYWPLVMDIARKNNVKRIMRCCQIMGRNDSDELTAAQILYPCMQCADIFFLRADICQLGMDQRKVNVLAREYCTDIKRKNKPIILSHHMLPGFKEGQEKMSKSDPSSAIFMEDDEAQVNLKIKQAFCPPNVVDGNPCLEYIKYIVFPWFEMFEVLRKEANGGNKTFTNMNELISDYESGALHPADIKPALAKAINQILQPVRDHFNNNSEAKVLLNTVKKYRVTS</sequence>
<dbReference type="PANTHER" id="PTHR46264:SF4">
    <property type="entry name" value="TYROSINE--TRNA LIGASE, CYTOPLASMIC"/>
    <property type="match status" value="1"/>
</dbReference>
<evidence type="ECO:0000313" key="15">
    <source>
        <dbReference type="Proteomes" id="UP000006038"/>
    </source>
</evidence>
<dbReference type="SUPFAM" id="SSF52374">
    <property type="entry name" value="Nucleotidylyl transferase"/>
    <property type="match status" value="1"/>
</dbReference>
<dbReference type="eggNOG" id="KOG2144">
    <property type="taxonomic scope" value="Eukaryota"/>
</dbReference>
<dbReference type="InterPro" id="IPR023617">
    <property type="entry name" value="Tyr-tRNA-ligase_arc/euk-type"/>
</dbReference>
<evidence type="ECO:0000256" key="9">
    <source>
        <dbReference type="ARBA" id="ARBA00022917"/>
    </source>
</evidence>
<evidence type="ECO:0000256" key="1">
    <source>
        <dbReference type="ARBA" id="ARBA00002025"/>
    </source>
</evidence>
<dbReference type="Proteomes" id="UP000006038">
    <property type="component" value="Chromosome 8"/>
</dbReference>
<dbReference type="Pfam" id="PF00579">
    <property type="entry name" value="tRNA-synt_1b"/>
    <property type="match status" value="1"/>
</dbReference>
<organism evidence="14">
    <name type="scientific">Oryza brachyantha</name>
    <name type="common">malo sina</name>
    <dbReference type="NCBI Taxonomy" id="4533"/>
    <lineage>
        <taxon>Eukaryota</taxon>
        <taxon>Viridiplantae</taxon>
        <taxon>Streptophyta</taxon>
        <taxon>Embryophyta</taxon>
        <taxon>Tracheophyta</taxon>
        <taxon>Spermatophyta</taxon>
        <taxon>Magnoliopsida</taxon>
        <taxon>Liliopsida</taxon>
        <taxon>Poales</taxon>
        <taxon>Poaceae</taxon>
        <taxon>BOP clade</taxon>
        <taxon>Oryzoideae</taxon>
        <taxon>Oryzeae</taxon>
        <taxon>Oryzinae</taxon>
        <taxon>Oryza</taxon>
    </lineage>
</organism>
<dbReference type="AlphaFoldDB" id="J3MS29"/>
<dbReference type="FunFam" id="3.40.50.620:FF:000085">
    <property type="entry name" value="Tyrosine--tRNA ligase 1 cytoplasmic"/>
    <property type="match status" value="1"/>
</dbReference>
<evidence type="ECO:0000256" key="2">
    <source>
        <dbReference type="ARBA" id="ARBA00004514"/>
    </source>
</evidence>
<keyword evidence="6 13" id="KW-0436">Ligase</keyword>
<proteinExistence type="inferred from homology"/>
<protein>
    <recommendedName>
        <fullName evidence="4">tyrosine--tRNA ligase</fullName>
        <ecNumber evidence="4">6.1.1.1</ecNumber>
    </recommendedName>
    <alternativeName>
        <fullName evidence="11">Tyrosyl-tRNA synthetase</fullName>
    </alternativeName>
</protein>
<reference evidence="14" key="2">
    <citation type="submission" date="2013-04" db="UniProtKB">
        <authorList>
            <consortium name="EnsemblPlants"/>
        </authorList>
    </citation>
    <scope>IDENTIFICATION</scope>
</reference>
<dbReference type="GeneID" id="102720622"/>
<evidence type="ECO:0000256" key="7">
    <source>
        <dbReference type="ARBA" id="ARBA00022741"/>
    </source>
</evidence>
<dbReference type="NCBIfam" id="NF006330">
    <property type="entry name" value="PRK08560.1"/>
    <property type="match status" value="1"/>
</dbReference>
<dbReference type="KEGG" id="obr:102720622"/>